<evidence type="ECO:0000259" key="4">
    <source>
        <dbReference type="Pfam" id="PF06094"/>
    </source>
</evidence>
<dbReference type="InterPro" id="IPR009288">
    <property type="entry name" value="AIG2-like_dom"/>
</dbReference>
<dbReference type="SUPFAM" id="SSF110857">
    <property type="entry name" value="Gamma-glutamyl cyclotransferase-like"/>
    <property type="match status" value="1"/>
</dbReference>
<dbReference type="InterPro" id="IPR036568">
    <property type="entry name" value="GGCT-like_sf"/>
</dbReference>
<evidence type="ECO:0000313" key="6">
    <source>
        <dbReference type="Proteomes" id="UP000177583"/>
    </source>
</evidence>
<dbReference type="InterPro" id="IPR039126">
    <property type="entry name" value="GGACT"/>
</dbReference>
<evidence type="ECO:0000256" key="1">
    <source>
        <dbReference type="ARBA" id="ARBA00008861"/>
    </source>
</evidence>
<comment type="caution">
    <text evidence="5">The sequence shown here is derived from an EMBL/GenBank/DDBJ whole genome shotgun (WGS) entry which is preliminary data.</text>
</comment>
<sequence>MEAVFVYGTLKKGHKNHHYLAPAQGWAAKMEGLSLHLGPGYPYACLGSGSLEGEVYFVSLEQLERLDQLEEAPHYYQRVLRPVWTEPLGWFSAWVYLRNEAQALPLLQTGVWTLAEESQKREKN</sequence>
<evidence type="ECO:0000256" key="2">
    <source>
        <dbReference type="PIRSR" id="PIRSR639126-1"/>
    </source>
</evidence>
<accession>A0A1F6GZ02</accession>
<reference evidence="5 6" key="1">
    <citation type="journal article" date="2016" name="Nat. Commun.">
        <title>Thousands of microbial genomes shed light on interconnected biogeochemical processes in an aquifer system.</title>
        <authorList>
            <person name="Anantharaman K."/>
            <person name="Brown C.T."/>
            <person name="Hug L.A."/>
            <person name="Sharon I."/>
            <person name="Castelle C.J."/>
            <person name="Probst A.J."/>
            <person name="Thomas B.C."/>
            <person name="Singh A."/>
            <person name="Wilkins M.J."/>
            <person name="Karaoz U."/>
            <person name="Brodie E.L."/>
            <person name="Williams K.H."/>
            <person name="Hubbard S.S."/>
            <person name="Banfield J.F."/>
        </authorList>
    </citation>
    <scope>NUCLEOTIDE SEQUENCE [LARGE SCALE GENOMIC DNA]</scope>
</reference>
<feature type="domain" description="Gamma-glutamylcyclotransferase AIG2-like" evidence="4">
    <location>
        <begin position="4"/>
        <end position="113"/>
    </location>
</feature>
<dbReference type="Pfam" id="PF06094">
    <property type="entry name" value="GGACT"/>
    <property type="match status" value="1"/>
</dbReference>
<dbReference type="GO" id="GO:0061929">
    <property type="term" value="F:gamma-glutamylaminecyclotransferase activity"/>
    <property type="evidence" value="ECO:0007669"/>
    <property type="project" value="InterPro"/>
</dbReference>
<protein>
    <recommendedName>
        <fullName evidence="3">Gamma-glutamylcyclotransferase family protein</fullName>
    </recommendedName>
</protein>
<comment type="similarity">
    <text evidence="1 3">Belongs to the gamma-glutamylcyclotransferase family.</text>
</comment>
<proteinExistence type="inferred from homology"/>
<gene>
    <name evidence="5" type="ORF">A2557_02575</name>
</gene>
<dbReference type="CDD" id="cd06661">
    <property type="entry name" value="GGCT_like"/>
    <property type="match status" value="1"/>
</dbReference>
<organism evidence="5 6">
    <name type="scientific">Candidatus Lambdaproteobacteria bacterium RIFOXYD2_FULL_56_26</name>
    <dbReference type="NCBI Taxonomy" id="1817773"/>
    <lineage>
        <taxon>Bacteria</taxon>
        <taxon>Pseudomonadati</taxon>
        <taxon>Pseudomonadota</taxon>
        <taxon>Candidatus Lambdaproteobacteria</taxon>
    </lineage>
</organism>
<dbReference type="PANTHER" id="PTHR12510:SF4">
    <property type="entry name" value="GAMMA-GLUTAMYLAMINECYCLOTRANSFERASE"/>
    <property type="match status" value="1"/>
</dbReference>
<evidence type="ECO:0000313" key="5">
    <source>
        <dbReference type="EMBL" id="OGH03387.1"/>
    </source>
</evidence>
<dbReference type="PANTHER" id="PTHR12510">
    <property type="entry name" value="TROPONIN C-AKIN-1 PROTEIN"/>
    <property type="match status" value="1"/>
</dbReference>
<feature type="active site" description="Proton acceptor" evidence="2">
    <location>
        <position position="70"/>
    </location>
</feature>
<dbReference type="EMBL" id="MFNF01000017">
    <property type="protein sequence ID" value="OGH03387.1"/>
    <property type="molecule type" value="Genomic_DNA"/>
</dbReference>
<evidence type="ECO:0000256" key="3">
    <source>
        <dbReference type="RuleBase" id="RU367036"/>
    </source>
</evidence>
<name>A0A1F6GZ02_9PROT</name>
<dbReference type="InterPro" id="IPR013024">
    <property type="entry name" value="GGCT-like"/>
</dbReference>
<dbReference type="Proteomes" id="UP000177583">
    <property type="component" value="Unassembled WGS sequence"/>
</dbReference>
<dbReference type="GO" id="GO:0005829">
    <property type="term" value="C:cytosol"/>
    <property type="evidence" value="ECO:0007669"/>
    <property type="project" value="TreeGrafter"/>
</dbReference>
<dbReference type="AlphaFoldDB" id="A0A1F6GZ02"/>
<dbReference type="Gene3D" id="3.10.490.10">
    <property type="entry name" value="Gamma-glutamyl cyclotransferase-like"/>
    <property type="match status" value="1"/>
</dbReference>